<dbReference type="AlphaFoldDB" id="A0A1W2TSN0"/>
<name>A0A1W2TSN0_ROSNE</name>
<sequence>MTVPPPPPPLPTLTDQPTRYPGCCASLSEPLLATIASLLSAIIPTTNPPTDGDVRDGDSPSPGDEDNDDGDNPPPTLTTEPVPPLPLLLLSVGSGTGLLEELLHAHLNRPREAGAEAVGERPWRVEGVEVRSSVNVHLPGDRVNHVPGTWALHEGRARAAAALLFAYPRDGRLVRRYVEALAFPSSAAPAPAPAVPVGVEVEVGAEGRSRRGDAAPSPSPSPLVLWLGPKCDWEDTGLACFSGGGRLEDDGDDATTTTTTTTTGVIEVLELRSGVGLAEYEMLAALRRRGAQCQGWGL</sequence>
<dbReference type="OrthoDB" id="2151982at2759"/>
<gene>
    <name evidence="2" type="ORF">SAMD00023353_6500660</name>
</gene>
<feature type="region of interest" description="Disordered" evidence="1">
    <location>
        <begin position="43"/>
        <end position="86"/>
    </location>
</feature>
<organism evidence="2">
    <name type="scientific">Rosellinia necatrix</name>
    <name type="common">White root-rot fungus</name>
    <dbReference type="NCBI Taxonomy" id="77044"/>
    <lineage>
        <taxon>Eukaryota</taxon>
        <taxon>Fungi</taxon>
        <taxon>Dikarya</taxon>
        <taxon>Ascomycota</taxon>
        <taxon>Pezizomycotina</taxon>
        <taxon>Sordariomycetes</taxon>
        <taxon>Xylariomycetidae</taxon>
        <taxon>Xylariales</taxon>
        <taxon>Xylariaceae</taxon>
        <taxon>Rosellinia</taxon>
    </lineage>
</organism>
<feature type="region of interest" description="Disordered" evidence="1">
    <location>
        <begin position="1"/>
        <end position="21"/>
    </location>
</feature>
<feature type="compositionally biased region" description="Pro residues" evidence="1">
    <location>
        <begin position="1"/>
        <end position="11"/>
    </location>
</feature>
<feature type="compositionally biased region" description="Pro residues" evidence="1">
    <location>
        <begin position="72"/>
        <end position="86"/>
    </location>
</feature>
<evidence type="ECO:0000313" key="2">
    <source>
        <dbReference type="EMBL" id="GAP91534.1"/>
    </source>
</evidence>
<proteinExistence type="predicted"/>
<dbReference type="EMBL" id="DF977510">
    <property type="protein sequence ID" value="GAP91534.1"/>
    <property type="molecule type" value="Genomic_DNA"/>
</dbReference>
<reference evidence="2" key="1">
    <citation type="submission" date="2016-03" db="EMBL/GenBank/DDBJ databases">
        <title>Draft genome sequence of Rosellinia necatrix.</title>
        <authorList>
            <person name="Kanematsu S."/>
        </authorList>
    </citation>
    <scope>NUCLEOTIDE SEQUENCE [LARGE SCALE GENOMIC DNA]</scope>
    <source>
        <strain evidence="2">W97</strain>
    </source>
</reference>
<keyword evidence="3" id="KW-1185">Reference proteome</keyword>
<evidence type="ECO:0000256" key="1">
    <source>
        <dbReference type="SAM" id="MobiDB-lite"/>
    </source>
</evidence>
<dbReference type="Proteomes" id="UP000054516">
    <property type="component" value="Unassembled WGS sequence"/>
</dbReference>
<protein>
    <submittedName>
        <fullName evidence="2">Uncharacterized protein</fullName>
    </submittedName>
</protein>
<accession>A0A1W2TSN0</accession>
<evidence type="ECO:0000313" key="3">
    <source>
        <dbReference type="Proteomes" id="UP000054516"/>
    </source>
</evidence>